<evidence type="ECO:0000256" key="12">
    <source>
        <dbReference type="ARBA" id="ARBA00022741"/>
    </source>
</evidence>
<dbReference type="InterPro" id="IPR003203">
    <property type="entry name" value="CobU/CobP"/>
</dbReference>
<sequence>MIILITGGARSGKSTEAERRALALSDHPIYLATAEARDGEMKDRIRRHQERRGNNWRTIEERVHLGQLDCTGKVVLLDCLTLWTTNVFFMMREDIDKALDFLKEEFARLVNHPATYIVVTNEVGMGGVSDNAMMRKYTDLQGWVNQHIAQQADEVIFMVSGIPLKVK</sequence>
<dbReference type="GO" id="GO:0009236">
    <property type="term" value="P:cobalamin biosynthetic process"/>
    <property type="evidence" value="ECO:0007669"/>
    <property type="project" value="UniProtKB-UniPathway"/>
</dbReference>
<evidence type="ECO:0000256" key="10">
    <source>
        <dbReference type="ARBA" id="ARBA00022573"/>
    </source>
</evidence>
<accession>A0A4Y8WS01</accession>
<keyword evidence="18" id="KW-0548">Nucleotidyltransferase</keyword>
<comment type="similarity">
    <text evidence="7">Belongs to the CobU/CobP family.</text>
</comment>
<comment type="function">
    <text evidence="4">Catalyzes ATP-dependent phosphorylation of adenosylcobinamide and addition of GMP to adenosylcobinamide phosphate.</text>
</comment>
<keyword evidence="12" id="KW-0547">Nucleotide-binding</keyword>
<dbReference type="EC" id="2.7.7.62" evidence="9"/>
<keyword evidence="15" id="KW-0342">GTP-binding</keyword>
<comment type="pathway">
    <text evidence="5">Cofactor biosynthesis; adenosylcobalamin biosynthesis; adenosylcobalamin from cob(II)yrinate a,c-diamide: step 6/7.</text>
</comment>
<evidence type="ECO:0000313" key="18">
    <source>
        <dbReference type="EMBL" id="TFH95840.1"/>
    </source>
</evidence>
<evidence type="ECO:0000256" key="16">
    <source>
        <dbReference type="ARBA" id="ARBA00029570"/>
    </source>
</evidence>
<dbReference type="AlphaFoldDB" id="A0A4Y8WS01"/>
<proteinExistence type="inferred from homology"/>
<keyword evidence="11 18" id="KW-0808">Transferase</keyword>
<protein>
    <recommendedName>
        <fullName evidence="16">Adenosylcobinamide kinase</fullName>
        <ecNumber evidence="8">2.7.1.156</ecNumber>
        <ecNumber evidence="9">2.7.7.62</ecNumber>
    </recommendedName>
    <alternativeName>
        <fullName evidence="17">Adenosylcobinamide-phosphate guanylyltransferase</fullName>
    </alternativeName>
</protein>
<evidence type="ECO:0000256" key="4">
    <source>
        <dbReference type="ARBA" id="ARBA00003889"/>
    </source>
</evidence>
<evidence type="ECO:0000256" key="5">
    <source>
        <dbReference type="ARBA" id="ARBA00004692"/>
    </source>
</evidence>
<comment type="pathway">
    <text evidence="6">Cofactor biosynthesis; adenosylcobalamin biosynthesis; adenosylcobalamin from cob(II)yrinate a,c-diamide: step 5/7.</text>
</comment>
<dbReference type="STRING" id="1122973.GCA_000379925_01340"/>
<dbReference type="EMBL" id="SPNC01000036">
    <property type="protein sequence ID" value="TFH95840.1"/>
    <property type="molecule type" value="Genomic_DNA"/>
</dbReference>
<evidence type="ECO:0000256" key="13">
    <source>
        <dbReference type="ARBA" id="ARBA00022777"/>
    </source>
</evidence>
<dbReference type="Gene3D" id="3.40.50.300">
    <property type="entry name" value="P-loop containing nucleotide triphosphate hydrolases"/>
    <property type="match status" value="1"/>
</dbReference>
<evidence type="ECO:0000256" key="1">
    <source>
        <dbReference type="ARBA" id="ARBA00000312"/>
    </source>
</evidence>
<gene>
    <name evidence="18" type="primary">cobU</name>
    <name evidence="18" type="ORF">E4P47_03550</name>
</gene>
<dbReference type="OrthoDB" id="9799422at2"/>
<dbReference type="GO" id="GO:0043752">
    <property type="term" value="F:adenosylcobinamide kinase activity"/>
    <property type="evidence" value="ECO:0007669"/>
    <property type="project" value="UniProtKB-EC"/>
</dbReference>
<dbReference type="GO" id="GO:0005524">
    <property type="term" value="F:ATP binding"/>
    <property type="evidence" value="ECO:0007669"/>
    <property type="project" value="UniProtKB-KW"/>
</dbReference>
<evidence type="ECO:0000256" key="2">
    <source>
        <dbReference type="ARBA" id="ARBA00000711"/>
    </source>
</evidence>
<evidence type="ECO:0000256" key="11">
    <source>
        <dbReference type="ARBA" id="ARBA00022679"/>
    </source>
</evidence>
<keyword evidence="13 18" id="KW-0418">Kinase</keyword>
<dbReference type="GO" id="GO:0008820">
    <property type="term" value="F:cobinamide phosphate guanylyltransferase activity"/>
    <property type="evidence" value="ECO:0007669"/>
    <property type="project" value="UniProtKB-EC"/>
</dbReference>
<evidence type="ECO:0000256" key="9">
    <source>
        <dbReference type="ARBA" id="ARBA00012523"/>
    </source>
</evidence>
<dbReference type="EC" id="2.7.1.156" evidence="8"/>
<dbReference type="PANTHER" id="PTHR34848">
    <property type="match status" value="1"/>
</dbReference>
<evidence type="ECO:0000256" key="14">
    <source>
        <dbReference type="ARBA" id="ARBA00022840"/>
    </source>
</evidence>
<organism evidence="18 19">
    <name type="scientific">Porphyromonas levii</name>
    <dbReference type="NCBI Taxonomy" id="28114"/>
    <lineage>
        <taxon>Bacteria</taxon>
        <taxon>Pseudomonadati</taxon>
        <taxon>Bacteroidota</taxon>
        <taxon>Bacteroidia</taxon>
        <taxon>Bacteroidales</taxon>
        <taxon>Porphyromonadaceae</taxon>
        <taxon>Porphyromonas</taxon>
    </lineage>
</organism>
<evidence type="ECO:0000256" key="17">
    <source>
        <dbReference type="ARBA" id="ARBA00030571"/>
    </source>
</evidence>
<dbReference type="InterPro" id="IPR027417">
    <property type="entry name" value="P-loop_NTPase"/>
</dbReference>
<dbReference type="CDD" id="cd00544">
    <property type="entry name" value="CobU"/>
    <property type="match status" value="1"/>
</dbReference>
<evidence type="ECO:0000256" key="15">
    <source>
        <dbReference type="ARBA" id="ARBA00023134"/>
    </source>
</evidence>
<name>A0A4Y8WS01_9PORP</name>
<dbReference type="UniPathway" id="UPA00148">
    <property type="reaction ID" value="UER00236"/>
</dbReference>
<evidence type="ECO:0000313" key="19">
    <source>
        <dbReference type="Proteomes" id="UP000297225"/>
    </source>
</evidence>
<dbReference type="Proteomes" id="UP000297225">
    <property type="component" value="Unassembled WGS sequence"/>
</dbReference>
<dbReference type="SUPFAM" id="SSF52540">
    <property type="entry name" value="P-loop containing nucleoside triphosphate hydrolases"/>
    <property type="match status" value="1"/>
</dbReference>
<dbReference type="Pfam" id="PF02283">
    <property type="entry name" value="CobU"/>
    <property type="match status" value="1"/>
</dbReference>
<keyword evidence="14" id="KW-0067">ATP-binding</keyword>
<keyword evidence="19" id="KW-1185">Reference proteome</keyword>
<comment type="catalytic activity">
    <reaction evidence="3">
        <text>adenosylcob(III)inamide + GTP = adenosylcob(III)inamide phosphate + GDP + H(+)</text>
        <dbReference type="Rhea" id="RHEA:15765"/>
        <dbReference type="ChEBI" id="CHEBI:2480"/>
        <dbReference type="ChEBI" id="CHEBI:15378"/>
        <dbReference type="ChEBI" id="CHEBI:37565"/>
        <dbReference type="ChEBI" id="CHEBI:58189"/>
        <dbReference type="ChEBI" id="CHEBI:58502"/>
        <dbReference type="EC" id="2.7.1.156"/>
    </reaction>
</comment>
<comment type="caution">
    <text evidence="18">The sequence shown here is derived from an EMBL/GenBank/DDBJ whole genome shotgun (WGS) entry which is preliminary data.</text>
</comment>
<comment type="catalytic activity">
    <reaction evidence="2">
        <text>adenosylcob(III)inamide phosphate + GTP + H(+) = adenosylcob(III)inamide-GDP + diphosphate</text>
        <dbReference type="Rhea" id="RHEA:22712"/>
        <dbReference type="ChEBI" id="CHEBI:15378"/>
        <dbReference type="ChEBI" id="CHEBI:33019"/>
        <dbReference type="ChEBI" id="CHEBI:37565"/>
        <dbReference type="ChEBI" id="CHEBI:58502"/>
        <dbReference type="ChEBI" id="CHEBI:60487"/>
        <dbReference type="EC" id="2.7.7.62"/>
    </reaction>
</comment>
<reference evidence="18 19" key="1">
    <citation type="submission" date="2019-03" db="EMBL/GenBank/DDBJ databases">
        <title>Porphyromonas levii Isolated from the Uterus of Dairy Cows.</title>
        <authorList>
            <person name="Francis A.M."/>
        </authorList>
    </citation>
    <scope>NUCLEOTIDE SEQUENCE [LARGE SCALE GENOMIC DNA]</scope>
    <source>
        <strain evidence="18 19">AF5678</strain>
    </source>
</reference>
<evidence type="ECO:0000256" key="6">
    <source>
        <dbReference type="ARBA" id="ARBA00005159"/>
    </source>
</evidence>
<dbReference type="NCBIfam" id="NF004469">
    <property type="entry name" value="PRK05800.1"/>
    <property type="match status" value="1"/>
</dbReference>
<evidence type="ECO:0000256" key="7">
    <source>
        <dbReference type="ARBA" id="ARBA00007490"/>
    </source>
</evidence>
<evidence type="ECO:0000256" key="8">
    <source>
        <dbReference type="ARBA" id="ARBA00012016"/>
    </source>
</evidence>
<comment type="catalytic activity">
    <reaction evidence="1">
        <text>adenosylcob(III)inamide + ATP = adenosylcob(III)inamide phosphate + ADP + H(+)</text>
        <dbReference type="Rhea" id="RHEA:15769"/>
        <dbReference type="ChEBI" id="CHEBI:2480"/>
        <dbReference type="ChEBI" id="CHEBI:15378"/>
        <dbReference type="ChEBI" id="CHEBI:30616"/>
        <dbReference type="ChEBI" id="CHEBI:58502"/>
        <dbReference type="ChEBI" id="CHEBI:456216"/>
        <dbReference type="EC" id="2.7.1.156"/>
    </reaction>
</comment>
<evidence type="ECO:0000256" key="3">
    <source>
        <dbReference type="ARBA" id="ARBA00001522"/>
    </source>
</evidence>
<keyword evidence="10" id="KW-0169">Cobalamin biosynthesis</keyword>
<dbReference type="PANTHER" id="PTHR34848:SF1">
    <property type="entry name" value="BIFUNCTIONAL ADENOSYLCOBALAMIN BIOSYNTHESIS PROTEIN COBU"/>
    <property type="match status" value="1"/>
</dbReference>
<dbReference type="RefSeq" id="WP_134849415.1">
    <property type="nucleotide sequence ID" value="NZ_CP197400.1"/>
</dbReference>
<dbReference type="GO" id="GO:0005525">
    <property type="term" value="F:GTP binding"/>
    <property type="evidence" value="ECO:0007669"/>
    <property type="project" value="UniProtKB-KW"/>
</dbReference>
<dbReference type="PIRSF" id="PIRSF006135">
    <property type="entry name" value="CobU"/>
    <property type="match status" value="1"/>
</dbReference>